<keyword evidence="2" id="KW-0238">DNA-binding</keyword>
<reference evidence="4" key="1">
    <citation type="journal article" date="2019" name="Int. J. Syst. Evol. Microbiol.">
        <title>The Global Catalogue of Microorganisms (GCM) 10K type strain sequencing project: providing services to taxonomists for standard genome sequencing and annotation.</title>
        <authorList>
            <consortium name="The Broad Institute Genomics Platform"/>
            <consortium name="The Broad Institute Genome Sequencing Center for Infectious Disease"/>
            <person name="Wu L."/>
            <person name="Ma J."/>
        </authorList>
    </citation>
    <scope>NUCLEOTIDE SEQUENCE [LARGE SCALE GENOMIC DNA]</scope>
    <source>
        <strain evidence="4">KCTC 52606</strain>
    </source>
</reference>
<sequence length="208" mass="22470">MLLSEVVEILPGVPFRTRIESEKNGACIVVQARDLVGDGTVDLAGAARIAAPPSSTRGLLRPGDVVLQPRGNRYSVGKVEEVKGPAVAAAPLYILRRRARGIDPDFLVAFLEAASTQSALRQDAVGTHVPQIPRQALEALHIELPDLSSQIRLADLARLERREIEVMDRLRVARGRLFDLALREIAKKSRKRANAPGSISGLKGAPTP</sequence>
<dbReference type="SUPFAM" id="SSF116734">
    <property type="entry name" value="DNA methylase specificity domain"/>
    <property type="match status" value="1"/>
</dbReference>
<dbReference type="InterPro" id="IPR044946">
    <property type="entry name" value="Restrct_endonuc_typeI_TRD_sf"/>
</dbReference>
<dbReference type="EMBL" id="JBHRSU010000036">
    <property type="protein sequence ID" value="MFC3102004.1"/>
    <property type="molecule type" value="Genomic_DNA"/>
</dbReference>
<comment type="caution">
    <text evidence="3">The sequence shown here is derived from an EMBL/GenBank/DDBJ whole genome shotgun (WGS) entry which is preliminary data.</text>
</comment>
<evidence type="ECO:0000313" key="3">
    <source>
        <dbReference type="EMBL" id="MFC3102004.1"/>
    </source>
</evidence>
<keyword evidence="4" id="KW-1185">Reference proteome</keyword>
<evidence type="ECO:0000313" key="4">
    <source>
        <dbReference type="Proteomes" id="UP001595378"/>
    </source>
</evidence>
<organism evidence="3 4">
    <name type="scientific">Alteraurantiacibacter lauratis</name>
    <dbReference type="NCBI Taxonomy" id="2054627"/>
    <lineage>
        <taxon>Bacteria</taxon>
        <taxon>Pseudomonadati</taxon>
        <taxon>Pseudomonadota</taxon>
        <taxon>Alphaproteobacteria</taxon>
        <taxon>Sphingomonadales</taxon>
        <taxon>Erythrobacteraceae</taxon>
        <taxon>Alteraurantiacibacter</taxon>
    </lineage>
</organism>
<accession>A0ABV7EH09</accession>
<proteinExistence type="predicted"/>
<evidence type="ECO:0008006" key="5">
    <source>
        <dbReference type="Google" id="ProtNLM"/>
    </source>
</evidence>
<evidence type="ECO:0000256" key="2">
    <source>
        <dbReference type="ARBA" id="ARBA00023125"/>
    </source>
</evidence>
<protein>
    <recommendedName>
        <fullName evidence="5">Type I restriction modification DNA specificity domain-containing protein</fullName>
    </recommendedName>
</protein>
<dbReference type="Proteomes" id="UP001595378">
    <property type="component" value="Unassembled WGS sequence"/>
</dbReference>
<name>A0ABV7EH09_9SPHN</name>
<gene>
    <name evidence="3" type="ORF">ACFODK_14030</name>
</gene>
<keyword evidence="1" id="KW-0680">Restriction system</keyword>
<dbReference type="Gene3D" id="3.90.220.20">
    <property type="entry name" value="DNA methylase specificity domains"/>
    <property type="match status" value="1"/>
</dbReference>
<evidence type="ECO:0000256" key="1">
    <source>
        <dbReference type="ARBA" id="ARBA00022747"/>
    </source>
</evidence>
<dbReference type="RefSeq" id="WP_336920130.1">
    <property type="nucleotide sequence ID" value="NZ_JBANRN010000014.1"/>
</dbReference>